<dbReference type="Pfam" id="PF02283">
    <property type="entry name" value="CobU"/>
    <property type="match status" value="1"/>
</dbReference>
<comment type="catalytic activity">
    <reaction evidence="1">
        <text>adenosylcob(III)inamide + ATP = adenosylcob(III)inamide phosphate + ADP + H(+)</text>
        <dbReference type="Rhea" id="RHEA:15769"/>
        <dbReference type="ChEBI" id="CHEBI:2480"/>
        <dbReference type="ChEBI" id="CHEBI:15378"/>
        <dbReference type="ChEBI" id="CHEBI:30616"/>
        <dbReference type="ChEBI" id="CHEBI:58502"/>
        <dbReference type="ChEBI" id="CHEBI:456216"/>
        <dbReference type="EC" id="2.7.1.156"/>
    </reaction>
</comment>
<keyword evidence="13" id="KW-0418">Kinase</keyword>
<comment type="function">
    <text evidence="4">Catalyzes ATP-dependent phosphorylation of adenosylcobinamide and addition of GMP to adenosylcobinamide phosphate.</text>
</comment>
<evidence type="ECO:0000256" key="17">
    <source>
        <dbReference type="ARBA" id="ARBA00030571"/>
    </source>
</evidence>
<dbReference type="InterPro" id="IPR027417">
    <property type="entry name" value="P-loop_NTPase"/>
</dbReference>
<evidence type="ECO:0000256" key="2">
    <source>
        <dbReference type="ARBA" id="ARBA00000711"/>
    </source>
</evidence>
<evidence type="ECO:0000256" key="7">
    <source>
        <dbReference type="ARBA" id="ARBA00007490"/>
    </source>
</evidence>
<evidence type="ECO:0000313" key="19">
    <source>
        <dbReference type="EMBL" id="MPN35219.1"/>
    </source>
</evidence>
<evidence type="ECO:0000256" key="11">
    <source>
        <dbReference type="ARBA" id="ARBA00022679"/>
    </source>
</evidence>
<name>A0A645HAR8_9ZZZZ</name>
<evidence type="ECO:0000256" key="12">
    <source>
        <dbReference type="ARBA" id="ARBA00022741"/>
    </source>
</evidence>
<dbReference type="EC" id="2.7.1.156" evidence="8"/>
<evidence type="ECO:0000256" key="14">
    <source>
        <dbReference type="ARBA" id="ARBA00022840"/>
    </source>
</evidence>
<keyword evidence="11 19" id="KW-0808">Transferase</keyword>
<organism evidence="19">
    <name type="scientific">bioreactor metagenome</name>
    <dbReference type="NCBI Taxonomy" id="1076179"/>
    <lineage>
        <taxon>unclassified sequences</taxon>
        <taxon>metagenomes</taxon>
        <taxon>ecological metagenomes</taxon>
    </lineage>
</organism>
<evidence type="ECO:0000256" key="13">
    <source>
        <dbReference type="ARBA" id="ARBA00022777"/>
    </source>
</evidence>
<comment type="catalytic activity">
    <reaction evidence="2">
        <text>adenosylcob(III)inamide phosphate + GTP + H(+) = adenosylcob(III)inamide-GDP + diphosphate</text>
        <dbReference type="Rhea" id="RHEA:22712"/>
        <dbReference type="ChEBI" id="CHEBI:15378"/>
        <dbReference type="ChEBI" id="CHEBI:33019"/>
        <dbReference type="ChEBI" id="CHEBI:37565"/>
        <dbReference type="ChEBI" id="CHEBI:58502"/>
        <dbReference type="ChEBI" id="CHEBI:60487"/>
        <dbReference type="EC" id="2.7.7.62"/>
    </reaction>
</comment>
<evidence type="ECO:0000256" key="4">
    <source>
        <dbReference type="ARBA" id="ARBA00003889"/>
    </source>
</evidence>
<comment type="similarity">
    <text evidence="7">Belongs to the CobU/CobP family.</text>
</comment>
<dbReference type="PANTHER" id="PTHR34848">
    <property type="match status" value="1"/>
</dbReference>
<evidence type="ECO:0000256" key="10">
    <source>
        <dbReference type="ARBA" id="ARBA00022573"/>
    </source>
</evidence>
<dbReference type="AlphaFoldDB" id="A0A645HAR8"/>
<dbReference type="PANTHER" id="PTHR34848:SF1">
    <property type="entry name" value="BIFUNCTIONAL ADENOSYLCOBALAMIN BIOSYNTHESIS PROTEIN COBU"/>
    <property type="match status" value="1"/>
</dbReference>
<dbReference type="SMART" id="SM00382">
    <property type="entry name" value="AAA"/>
    <property type="match status" value="1"/>
</dbReference>
<keyword evidence="15" id="KW-0342">GTP-binding</keyword>
<dbReference type="EC" id="2.7.7.62" evidence="9"/>
<reference evidence="19" key="1">
    <citation type="submission" date="2019-08" db="EMBL/GenBank/DDBJ databases">
        <authorList>
            <person name="Kucharzyk K."/>
            <person name="Murdoch R.W."/>
            <person name="Higgins S."/>
            <person name="Loffler F."/>
        </authorList>
    </citation>
    <scope>NUCLEOTIDE SEQUENCE</scope>
</reference>
<comment type="caution">
    <text evidence="19">The sequence shown here is derived from an EMBL/GenBank/DDBJ whole genome shotgun (WGS) entry which is preliminary data.</text>
</comment>
<dbReference type="GO" id="GO:0043752">
    <property type="term" value="F:adenosylcobinamide kinase activity"/>
    <property type="evidence" value="ECO:0007669"/>
    <property type="project" value="UniProtKB-EC"/>
</dbReference>
<evidence type="ECO:0000256" key="8">
    <source>
        <dbReference type="ARBA" id="ARBA00012016"/>
    </source>
</evidence>
<feature type="domain" description="AAA+ ATPase" evidence="18">
    <location>
        <begin position="10"/>
        <end position="166"/>
    </location>
</feature>
<dbReference type="NCBIfam" id="NF004469">
    <property type="entry name" value="PRK05800.1"/>
    <property type="match status" value="1"/>
</dbReference>
<comment type="pathway">
    <text evidence="6">Cofactor biosynthesis; adenosylcobalamin biosynthesis; adenosylcobalamin from cob(II)yrinate a,c-diamide: step 5/7.</text>
</comment>
<dbReference type="SUPFAM" id="SSF52540">
    <property type="entry name" value="P-loop containing nucleoside triphosphate hydrolases"/>
    <property type="match status" value="1"/>
</dbReference>
<dbReference type="GO" id="GO:0008820">
    <property type="term" value="F:cobinamide phosphate guanylyltransferase activity"/>
    <property type="evidence" value="ECO:0007669"/>
    <property type="project" value="UniProtKB-EC"/>
</dbReference>
<dbReference type="GO" id="GO:0005524">
    <property type="term" value="F:ATP binding"/>
    <property type="evidence" value="ECO:0007669"/>
    <property type="project" value="UniProtKB-KW"/>
</dbReference>
<keyword evidence="14" id="KW-0067">ATP-binding</keyword>
<sequence>METRDHSESLSEITLILGGARSGKSTFAEKLARETHAGVTYLAAADGQDSEMQERIAIHKKRRPAEWKTFEGDPYEICEAARTIKGVLLLDCLTLWLTRLFLEGCVAEDASEKEWQVREAQIRALTEDLCSLPSKGTHLIIVSNEVGFGLVPSYKMGRRFRDLQGRMNQLCASKADRAALIVAGYPIWLKGGWEDSNQQ</sequence>
<evidence type="ECO:0000256" key="16">
    <source>
        <dbReference type="ARBA" id="ARBA00029570"/>
    </source>
</evidence>
<evidence type="ECO:0000256" key="15">
    <source>
        <dbReference type="ARBA" id="ARBA00023134"/>
    </source>
</evidence>
<evidence type="ECO:0000256" key="1">
    <source>
        <dbReference type="ARBA" id="ARBA00000312"/>
    </source>
</evidence>
<evidence type="ECO:0000256" key="6">
    <source>
        <dbReference type="ARBA" id="ARBA00005159"/>
    </source>
</evidence>
<proteinExistence type="inferred from homology"/>
<dbReference type="GO" id="GO:0009236">
    <property type="term" value="P:cobalamin biosynthetic process"/>
    <property type="evidence" value="ECO:0007669"/>
    <property type="project" value="UniProtKB-KW"/>
</dbReference>
<keyword evidence="12" id="KW-0547">Nucleotide-binding</keyword>
<gene>
    <name evidence="19" type="primary">cobP_12</name>
    <name evidence="19" type="ORF">SDC9_182716</name>
</gene>
<dbReference type="GO" id="GO:0005525">
    <property type="term" value="F:GTP binding"/>
    <property type="evidence" value="ECO:0007669"/>
    <property type="project" value="UniProtKB-KW"/>
</dbReference>
<dbReference type="InterPro" id="IPR003203">
    <property type="entry name" value="CobU/CobP"/>
</dbReference>
<dbReference type="EMBL" id="VSSQ01088668">
    <property type="protein sequence ID" value="MPN35219.1"/>
    <property type="molecule type" value="Genomic_DNA"/>
</dbReference>
<keyword evidence="10" id="KW-0169">Cobalamin biosynthesis</keyword>
<dbReference type="PIRSF" id="PIRSF006135">
    <property type="entry name" value="CobU"/>
    <property type="match status" value="1"/>
</dbReference>
<comment type="pathway">
    <text evidence="5">Cofactor biosynthesis; adenosylcobalamin biosynthesis; adenosylcobalamin from cob(II)yrinate a,c-diamide: step 6/7.</text>
</comment>
<protein>
    <recommendedName>
        <fullName evidence="16">Adenosylcobinamide kinase</fullName>
        <ecNumber evidence="8">2.7.1.156</ecNumber>
        <ecNumber evidence="9">2.7.7.62</ecNumber>
    </recommendedName>
    <alternativeName>
        <fullName evidence="17">Adenosylcobinamide-phosphate guanylyltransferase</fullName>
    </alternativeName>
</protein>
<evidence type="ECO:0000259" key="18">
    <source>
        <dbReference type="SMART" id="SM00382"/>
    </source>
</evidence>
<evidence type="ECO:0000256" key="5">
    <source>
        <dbReference type="ARBA" id="ARBA00004692"/>
    </source>
</evidence>
<comment type="catalytic activity">
    <reaction evidence="3">
        <text>adenosylcob(III)inamide + GTP = adenosylcob(III)inamide phosphate + GDP + H(+)</text>
        <dbReference type="Rhea" id="RHEA:15765"/>
        <dbReference type="ChEBI" id="CHEBI:2480"/>
        <dbReference type="ChEBI" id="CHEBI:15378"/>
        <dbReference type="ChEBI" id="CHEBI:37565"/>
        <dbReference type="ChEBI" id="CHEBI:58189"/>
        <dbReference type="ChEBI" id="CHEBI:58502"/>
        <dbReference type="EC" id="2.7.1.156"/>
    </reaction>
</comment>
<accession>A0A645HAR8</accession>
<evidence type="ECO:0000256" key="9">
    <source>
        <dbReference type="ARBA" id="ARBA00012523"/>
    </source>
</evidence>
<dbReference type="InterPro" id="IPR003593">
    <property type="entry name" value="AAA+_ATPase"/>
</dbReference>
<dbReference type="Gene3D" id="3.40.50.300">
    <property type="entry name" value="P-loop containing nucleotide triphosphate hydrolases"/>
    <property type="match status" value="1"/>
</dbReference>
<evidence type="ECO:0000256" key="3">
    <source>
        <dbReference type="ARBA" id="ARBA00001522"/>
    </source>
</evidence>
<dbReference type="CDD" id="cd00544">
    <property type="entry name" value="CobU"/>
    <property type="match status" value="1"/>
</dbReference>